<keyword evidence="1" id="KW-0732">Signal</keyword>
<feature type="chain" id="PRO_5011520221" description="Fibronectin type-III domain-containing protein" evidence="1">
    <location>
        <begin position="21"/>
        <end position="527"/>
    </location>
</feature>
<dbReference type="OrthoDB" id="711863at2"/>
<reference evidence="2 3" key="1">
    <citation type="submission" date="2016-10" db="EMBL/GenBank/DDBJ databases">
        <authorList>
            <person name="de Groot N.N."/>
        </authorList>
    </citation>
    <scope>NUCLEOTIDE SEQUENCE [LARGE SCALE GENOMIC DNA]</scope>
    <source>
        <strain evidence="2 3">DSM 18610</strain>
    </source>
</reference>
<feature type="signal peptide" evidence="1">
    <location>
        <begin position="1"/>
        <end position="20"/>
    </location>
</feature>
<gene>
    <name evidence="2" type="ORF">SAMN04488023_102125</name>
</gene>
<evidence type="ECO:0000313" key="2">
    <source>
        <dbReference type="EMBL" id="SEQ91574.1"/>
    </source>
</evidence>
<keyword evidence="3" id="KW-1185">Reference proteome</keyword>
<sequence>MERYKWLIVLLLFCSALACKKQTTSIEQKTAVENLFIELITSRQIDINYNLSHLGYESTGITYYKKADPASQTTILAIREKDRLALSLQSLTPNSEYVFKIFYKINGKQITDVKEYTLKTLTEEAEKYAMVIKSPSINYDEKGNFTIDIEGENLQNINLSQLEIKVNLRTAVLNYPTQISGAKYKLTIKGIIPANNMNYAVQGYYQGKEIFFQSVPFIYDGDRYWMSLQLTSLRGYAPSVFNNELYYFFNKQVTKWNDPEQRLVELEGIPDGTINPALAQPTALEFDGKLFFSPLPAGYLPDPEKYSEYYSYPQGYAYQPGNSKWSIFAFKDQHYPNSSRIITNSNYFVHKGELYLTYSIVNDRAPSPMTPSKIDNYLYHYNKSNNNFERRNFFSQEIKNYHFISINNQLYLLGLVPVFDQGFKVSATFAIFRVTDNFSLEEYYKGGTLVSPESFTARYITIYDQKILMSVAENDFRIFDLNERKLYPVYFKNNISNVHIGNFFLYNNKHHLFADQKNYEISIQKGR</sequence>
<protein>
    <recommendedName>
        <fullName evidence="4">Fibronectin type-III domain-containing protein</fullName>
    </recommendedName>
</protein>
<dbReference type="STRING" id="390241.SAMN04488023_102125"/>
<accession>A0A1H9JXR4</accession>
<evidence type="ECO:0000256" key="1">
    <source>
        <dbReference type="SAM" id="SignalP"/>
    </source>
</evidence>
<dbReference type="EMBL" id="FOGG01000002">
    <property type="protein sequence ID" value="SEQ91574.1"/>
    <property type="molecule type" value="Genomic_DNA"/>
</dbReference>
<evidence type="ECO:0000313" key="3">
    <source>
        <dbReference type="Proteomes" id="UP000199572"/>
    </source>
</evidence>
<dbReference type="Proteomes" id="UP000199572">
    <property type="component" value="Unassembled WGS sequence"/>
</dbReference>
<name>A0A1H9JXR4_9SPHI</name>
<proteinExistence type="predicted"/>
<dbReference type="AlphaFoldDB" id="A0A1H9JXR4"/>
<organism evidence="2 3">
    <name type="scientific">Pedobacter rhizosphaerae</name>
    <dbReference type="NCBI Taxonomy" id="390241"/>
    <lineage>
        <taxon>Bacteria</taxon>
        <taxon>Pseudomonadati</taxon>
        <taxon>Bacteroidota</taxon>
        <taxon>Sphingobacteriia</taxon>
        <taxon>Sphingobacteriales</taxon>
        <taxon>Sphingobacteriaceae</taxon>
        <taxon>Pedobacter</taxon>
    </lineage>
</organism>
<evidence type="ECO:0008006" key="4">
    <source>
        <dbReference type="Google" id="ProtNLM"/>
    </source>
</evidence>
<dbReference type="PROSITE" id="PS51257">
    <property type="entry name" value="PROKAR_LIPOPROTEIN"/>
    <property type="match status" value="1"/>
</dbReference>
<dbReference type="RefSeq" id="WP_090880729.1">
    <property type="nucleotide sequence ID" value="NZ_FOGG01000002.1"/>
</dbReference>